<evidence type="ECO:0000313" key="2">
    <source>
        <dbReference type="Proteomes" id="UP001465668"/>
    </source>
</evidence>
<accession>A0ABR2XRW4</accession>
<organism evidence="1 2">
    <name type="scientific">Seiridium cardinale</name>
    <dbReference type="NCBI Taxonomy" id="138064"/>
    <lineage>
        <taxon>Eukaryota</taxon>
        <taxon>Fungi</taxon>
        <taxon>Dikarya</taxon>
        <taxon>Ascomycota</taxon>
        <taxon>Pezizomycotina</taxon>
        <taxon>Sordariomycetes</taxon>
        <taxon>Xylariomycetidae</taxon>
        <taxon>Amphisphaeriales</taxon>
        <taxon>Sporocadaceae</taxon>
        <taxon>Seiridium</taxon>
    </lineage>
</organism>
<protein>
    <submittedName>
        <fullName evidence="1">Uncharacterized protein</fullName>
    </submittedName>
</protein>
<evidence type="ECO:0000313" key="1">
    <source>
        <dbReference type="EMBL" id="KAK9776554.1"/>
    </source>
</evidence>
<comment type="caution">
    <text evidence="1">The sequence shown here is derived from an EMBL/GenBank/DDBJ whole genome shotgun (WGS) entry which is preliminary data.</text>
</comment>
<name>A0ABR2XRW4_9PEZI</name>
<dbReference type="Proteomes" id="UP001465668">
    <property type="component" value="Unassembled WGS sequence"/>
</dbReference>
<reference evidence="1 2" key="1">
    <citation type="submission" date="2024-02" db="EMBL/GenBank/DDBJ databases">
        <title>First draft genome assembly of two strains of Seiridium cardinale.</title>
        <authorList>
            <person name="Emiliani G."/>
            <person name="Scali E."/>
        </authorList>
    </citation>
    <scope>NUCLEOTIDE SEQUENCE [LARGE SCALE GENOMIC DNA]</scope>
    <source>
        <strain evidence="1 2">BM-138-000479</strain>
    </source>
</reference>
<gene>
    <name evidence="1" type="ORF">SCAR479_06877</name>
</gene>
<proteinExistence type="predicted"/>
<keyword evidence="2" id="KW-1185">Reference proteome</keyword>
<dbReference type="EMBL" id="JARVKM010000027">
    <property type="protein sequence ID" value="KAK9776554.1"/>
    <property type="molecule type" value="Genomic_DNA"/>
</dbReference>
<sequence>MAADVGDRMKQAVRASPLDDALARRHASCEYGVDELHEGSTPATTETLLRDVLETDPLRRERPVAPHSRQATAPRAGRRIAQVFVALVGGVRRPARHCDGAFAQIWKAAALHVVN</sequence>